<feature type="compositionally biased region" description="Polar residues" evidence="10">
    <location>
        <begin position="7"/>
        <end position="20"/>
    </location>
</feature>
<dbReference type="InterPro" id="IPR036236">
    <property type="entry name" value="Znf_C2H2_sf"/>
</dbReference>
<evidence type="ECO:0000256" key="7">
    <source>
        <dbReference type="ARBA" id="ARBA00023163"/>
    </source>
</evidence>
<dbReference type="EMBL" id="JAATJV010384545">
    <property type="protein sequence ID" value="MBZ3882967.1"/>
    <property type="molecule type" value="Genomic_DNA"/>
</dbReference>
<dbReference type="FunFam" id="3.30.160.60:FF:002343">
    <property type="entry name" value="Zinc finger protein 33A"/>
    <property type="match status" value="1"/>
</dbReference>
<gene>
    <name evidence="12" type="ORF">SUZIE_170670</name>
</gene>
<keyword evidence="2" id="KW-0479">Metal-binding</keyword>
<accession>A0AA41N380</accession>
<dbReference type="Proteomes" id="UP001166674">
    <property type="component" value="Unassembled WGS sequence"/>
</dbReference>
<evidence type="ECO:0000256" key="3">
    <source>
        <dbReference type="ARBA" id="ARBA00022737"/>
    </source>
</evidence>
<keyword evidence="5" id="KW-0862">Zinc</keyword>
<evidence type="ECO:0000259" key="11">
    <source>
        <dbReference type="PROSITE" id="PS50157"/>
    </source>
</evidence>
<evidence type="ECO:0000256" key="9">
    <source>
        <dbReference type="PROSITE-ProRule" id="PRU00042"/>
    </source>
</evidence>
<evidence type="ECO:0000256" key="5">
    <source>
        <dbReference type="ARBA" id="ARBA00022833"/>
    </source>
</evidence>
<dbReference type="PANTHER" id="PTHR23226">
    <property type="entry name" value="ZINC FINGER AND SCAN DOMAIN-CONTAINING"/>
    <property type="match status" value="1"/>
</dbReference>
<keyword evidence="3" id="KW-0677">Repeat</keyword>
<protein>
    <submittedName>
        <fullName evidence="12">Zinc finger protein 397</fullName>
    </submittedName>
</protein>
<dbReference type="GO" id="GO:0000978">
    <property type="term" value="F:RNA polymerase II cis-regulatory region sequence-specific DNA binding"/>
    <property type="evidence" value="ECO:0007669"/>
    <property type="project" value="TreeGrafter"/>
</dbReference>
<dbReference type="FunFam" id="3.30.160.60:FF:000003">
    <property type="entry name" value="Zinc finger protein 3 homolog"/>
    <property type="match status" value="1"/>
</dbReference>
<organism evidence="12 13">
    <name type="scientific">Sciurus carolinensis</name>
    <name type="common">Eastern gray squirrel</name>
    <dbReference type="NCBI Taxonomy" id="30640"/>
    <lineage>
        <taxon>Eukaryota</taxon>
        <taxon>Metazoa</taxon>
        <taxon>Chordata</taxon>
        <taxon>Craniata</taxon>
        <taxon>Vertebrata</taxon>
        <taxon>Euteleostomi</taxon>
        <taxon>Mammalia</taxon>
        <taxon>Eutheria</taxon>
        <taxon>Euarchontoglires</taxon>
        <taxon>Glires</taxon>
        <taxon>Rodentia</taxon>
        <taxon>Sciuromorpha</taxon>
        <taxon>Sciuridae</taxon>
        <taxon>Sciurinae</taxon>
        <taxon>Sciurini</taxon>
        <taxon>Sciurus</taxon>
    </lineage>
</organism>
<dbReference type="PANTHER" id="PTHR23226:SF85">
    <property type="entry name" value="ZINC FINGER PROTEIN 397"/>
    <property type="match status" value="1"/>
</dbReference>
<evidence type="ECO:0000256" key="10">
    <source>
        <dbReference type="SAM" id="MobiDB-lite"/>
    </source>
</evidence>
<feature type="domain" description="C2H2-type" evidence="11">
    <location>
        <begin position="30"/>
        <end position="57"/>
    </location>
</feature>
<proteinExistence type="predicted"/>
<keyword evidence="6" id="KW-0805">Transcription regulation</keyword>
<dbReference type="Gene3D" id="3.30.160.60">
    <property type="entry name" value="Classic Zinc Finger"/>
    <property type="match status" value="2"/>
</dbReference>
<evidence type="ECO:0000313" key="12">
    <source>
        <dbReference type="EMBL" id="MBZ3882967.1"/>
    </source>
</evidence>
<sequence length="76" mass="8735">MKRDQTNARNLSKSSTLNKQYSIHTEEKPCKCNECGKVFNQNSDLIVHQRIHTGEKAYKCKECGKVLTQISNLIDH</sequence>
<dbReference type="SMART" id="SM00355">
    <property type="entry name" value="ZnF_C2H2"/>
    <property type="match status" value="2"/>
</dbReference>
<feature type="region of interest" description="Disordered" evidence="10">
    <location>
        <begin position="1"/>
        <end position="20"/>
    </location>
</feature>
<dbReference type="GO" id="GO:0000981">
    <property type="term" value="F:DNA-binding transcription factor activity, RNA polymerase II-specific"/>
    <property type="evidence" value="ECO:0007669"/>
    <property type="project" value="TreeGrafter"/>
</dbReference>
<comment type="caution">
    <text evidence="12">The sequence shown here is derived from an EMBL/GenBank/DDBJ whole genome shotgun (WGS) entry which is preliminary data.</text>
</comment>
<dbReference type="Pfam" id="PF00096">
    <property type="entry name" value="zf-C2H2"/>
    <property type="match status" value="2"/>
</dbReference>
<dbReference type="PROSITE" id="PS50157">
    <property type="entry name" value="ZINC_FINGER_C2H2_2"/>
    <property type="match status" value="2"/>
</dbReference>
<evidence type="ECO:0000313" key="13">
    <source>
        <dbReference type="Proteomes" id="UP001166674"/>
    </source>
</evidence>
<dbReference type="AlphaFoldDB" id="A0AA41N380"/>
<feature type="domain" description="C2H2-type" evidence="11">
    <location>
        <begin position="58"/>
        <end position="76"/>
    </location>
</feature>
<keyword evidence="4 9" id="KW-0863">Zinc-finger</keyword>
<dbReference type="GO" id="GO:0008270">
    <property type="term" value="F:zinc ion binding"/>
    <property type="evidence" value="ECO:0007669"/>
    <property type="project" value="UniProtKB-KW"/>
</dbReference>
<evidence type="ECO:0000256" key="1">
    <source>
        <dbReference type="ARBA" id="ARBA00004123"/>
    </source>
</evidence>
<dbReference type="PROSITE" id="PS00028">
    <property type="entry name" value="ZINC_FINGER_C2H2_1"/>
    <property type="match status" value="1"/>
</dbReference>
<reference evidence="12" key="1">
    <citation type="submission" date="2020-03" db="EMBL/GenBank/DDBJ databases">
        <title>Studies in the Genomics of Life Span.</title>
        <authorList>
            <person name="Glass D."/>
        </authorList>
    </citation>
    <scope>NUCLEOTIDE SEQUENCE</scope>
    <source>
        <strain evidence="12">SUZIE</strain>
        <tissue evidence="12">Muscle</tissue>
    </source>
</reference>
<dbReference type="InterPro" id="IPR013087">
    <property type="entry name" value="Znf_C2H2_type"/>
</dbReference>
<keyword evidence="8" id="KW-0539">Nucleus</keyword>
<evidence type="ECO:0000256" key="2">
    <source>
        <dbReference type="ARBA" id="ARBA00022723"/>
    </source>
</evidence>
<name>A0AA41N380_SCICA</name>
<comment type="subcellular location">
    <subcellularLocation>
        <location evidence="1">Nucleus</location>
    </subcellularLocation>
</comment>
<dbReference type="GO" id="GO:0005634">
    <property type="term" value="C:nucleus"/>
    <property type="evidence" value="ECO:0007669"/>
    <property type="project" value="UniProtKB-SubCell"/>
</dbReference>
<evidence type="ECO:0000256" key="4">
    <source>
        <dbReference type="ARBA" id="ARBA00022771"/>
    </source>
</evidence>
<evidence type="ECO:0000256" key="8">
    <source>
        <dbReference type="ARBA" id="ARBA00023242"/>
    </source>
</evidence>
<dbReference type="SUPFAM" id="SSF57667">
    <property type="entry name" value="beta-beta-alpha zinc fingers"/>
    <property type="match status" value="1"/>
</dbReference>
<keyword evidence="7" id="KW-0804">Transcription</keyword>
<keyword evidence="13" id="KW-1185">Reference proteome</keyword>
<evidence type="ECO:0000256" key="6">
    <source>
        <dbReference type="ARBA" id="ARBA00023015"/>
    </source>
</evidence>